<dbReference type="AlphaFoldDB" id="A0A0V0HFI0"/>
<feature type="non-terminal residue" evidence="1">
    <location>
        <position position="1"/>
    </location>
</feature>
<proteinExistence type="predicted"/>
<name>A0A0V0HFI0_SOLCH</name>
<organism evidence="1">
    <name type="scientific">Solanum chacoense</name>
    <name type="common">Chaco potato</name>
    <dbReference type="NCBI Taxonomy" id="4108"/>
    <lineage>
        <taxon>Eukaryota</taxon>
        <taxon>Viridiplantae</taxon>
        <taxon>Streptophyta</taxon>
        <taxon>Embryophyta</taxon>
        <taxon>Tracheophyta</taxon>
        <taxon>Spermatophyta</taxon>
        <taxon>Magnoliopsida</taxon>
        <taxon>eudicotyledons</taxon>
        <taxon>Gunneridae</taxon>
        <taxon>Pentapetalae</taxon>
        <taxon>asterids</taxon>
        <taxon>lamiids</taxon>
        <taxon>Solanales</taxon>
        <taxon>Solanaceae</taxon>
        <taxon>Solanoideae</taxon>
        <taxon>Solaneae</taxon>
        <taxon>Solanum</taxon>
    </lineage>
</organism>
<reference evidence="1" key="1">
    <citation type="submission" date="2015-12" db="EMBL/GenBank/DDBJ databases">
        <title>Gene expression during late stages of embryo sac development: a critical building block for successful pollen-pistil interactions.</title>
        <authorList>
            <person name="Liu Y."/>
            <person name="Joly V."/>
            <person name="Sabar M."/>
            <person name="Matton D.P."/>
        </authorList>
    </citation>
    <scope>NUCLEOTIDE SEQUENCE</scope>
</reference>
<protein>
    <submittedName>
        <fullName evidence="1">Putative ovule protein</fullName>
    </submittedName>
</protein>
<dbReference type="EMBL" id="GEDG01020405">
    <property type="protein sequence ID" value="JAP19151.1"/>
    <property type="molecule type" value="Transcribed_RNA"/>
</dbReference>
<sequence>QFPLGENHSSGDTIHDSNQQNPYVFKWRNEFPTPSAKFHGVPATSHQHRYRITVSTKAWTDCKKSPSFFRCWCNLILRPHGYQLTSLATRPHPWVHIA</sequence>
<evidence type="ECO:0000313" key="1">
    <source>
        <dbReference type="EMBL" id="JAP19151.1"/>
    </source>
</evidence>
<accession>A0A0V0HFI0</accession>